<name>A0ABQ4JCK2_9ACTN</name>
<evidence type="ECO:0000313" key="2">
    <source>
        <dbReference type="Proteomes" id="UP000653076"/>
    </source>
</evidence>
<gene>
    <name evidence="1" type="ORF">Vqi01_30600</name>
</gene>
<dbReference type="InterPro" id="IPR036390">
    <property type="entry name" value="WH_DNA-bd_sf"/>
</dbReference>
<reference evidence="1 2" key="1">
    <citation type="submission" date="2021-01" db="EMBL/GenBank/DDBJ databases">
        <title>Whole genome shotgun sequence of Verrucosispora qiuiae NBRC 106684.</title>
        <authorList>
            <person name="Komaki H."/>
            <person name="Tamura T."/>
        </authorList>
    </citation>
    <scope>NUCLEOTIDE SEQUENCE [LARGE SCALE GENOMIC DNA]</scope>
    <source>
        <strain evidence="1 2">NBRC 106684</strain>
    </source>
</reference>
<accession>A0ABQ4JCK2</accession>
<evidence type="ECO:0000313" key="1">
    <source>
        <dbReference type="EMBL" id="GIJ27898.1"/>
    </source>
</evidence>
<dbReference type="Gene3D" id="1.10.10.10">
    <property type="entry name" value="Winged helix-like DNA-binding domain superfamily/Winged helix DNA-binding domain"/>
    <property type="match status" value="1"/>
</dbReference>
<evidence type="ECO:0008006" key="3">
    <source>
        <dbReference type="Google" id="ProtNLM"/>
    </source>
</evidence>
<organism evidence="1 2">
    <name type="scientific">Micromonospora qiuiae</name>
    <dbReference type="NCBI Taxonomy" id="502268"/>
    <lineage>
        <taxon>Bacteria</taxon>
        <taxon>Bacillati</taxon>
        <taxon>Actinomycetota</taxon>
        <taxon>Actinomycetes</taxon>
        <taxon>Micromonosporales</taxon>
        <taxon>Micromonosporaceae</taxon>
        <taxon>Micromonospora</taxon>
    </lineage>
</organism>
<dbReference type="InterPro" id="IPR036388">
    <property type="entry name" value="WH-like_DNA-bd_sf"/>
</dbReference>
<protein>
    <recommendedName>
        <fullName evidence="3">GntR family transcriptional regulator</fullName>
    </recommendedName>
</protein>
<comment type="caution">
    <text evidence="1">The sequence shown here is derived from an EMBL/GenBank/DDBJ whole genome shotgun (WGS) entry which is preliminary data.</text>
</comment>
<dbReference type="Proteomes" id="UP000653076">
    <property type="component" value="Unassembled WGS sequence"/>
</dbReference>
<sequence>MDVGYPLFQGMPLPELADKYDCAIGTVRRAIEYLQITGELQGRQGKGTYVTGKLPPE</sequence>
<dbReference type="EMBL" id="BOPC01000038">
    <property type="protein sequence ID" value="GIJ27898.1"/>
    <property type="molecule type" value="Genomic_DNA"/>
</dbReference>
<proteinExistence type="predicted"/>
<keyword evidence="2" id="KW-1185">Reference proteome</keyword>
<dbReference type="SUPFAM" id="SSF46785">
    <property type="entry name" value="Winged helix' DNA-binding domain"/>
    <property type="match status" value="1"/>
</dbReference>